<dbReference type="HOGENOM" id="CLU_140243_2_0_9"/>
<organism evidence="2 3">
    <name type="scientific">Thermoanaerobacter kivui</name>
    <name type="common">Acetogenium kivui</name>
    <dbReference type="NCBI Taxonomy" id="2325"/>
    <lineage>
        <taxon>Bacteria</taxon>
        <taxon>Bacillati</taxon>
        <taxon>Bacillota</taxon>
        <taxon>Clostridia</taxon>
        <taxon>Thermoanaerobacterales</taxon>
        <taxon>Thermoanaerobacteraceae</taxon>
        <taxon>Thermoanaerobacter</taxon>
    </lineage>
</organism>
<gene>
    <name evidence="2" type="ORF">TKV_c11670</name>
</gene>
<evidence type="ECO:0000256" key="1">
    <source>
        <dbReference type="HAMAP-Rule" id="MF_01526"/>
    </source>
</evidence>
<dbReference type="Pfam" id="PF06133">
    <property type="entry name" value="Com_YlbF"/>
    <property type="match status" value="1"/>
</dbReference>
<evidence type="ECO:0000313" key="3">
    <source>
        <dbReference type="Proteomes" id="UP000029669"/>
    </source>
</evidence>
<dbReference type="AlphaFoldDB" id="A0A097ARA7"/>
<accession>A0A097ARA7</accession>
<dbReference type="InterPro" id="IPR023378">
    <property type="entry name" value="YheA/YmcA-like_dom_sf"/>
</dbReference>
<dbReference type="SUPFAM" id="SSF158622">
    <property type="entry name" value="YheA/YmcA-like"/>
    <property type="match status" value="1"/>
</dbReference>
<dbReference type="RefSeq" id="WP_049685110.1">
    <property type="nucleotide sequence ID" value="NZ_CP009170.1"/>
</dbReference>
<dbReference type="STRING" id="2325.TKV_c11670"/>
<dbReference type="OrthoDB" id="9811402at2"/>
<dbReference type="KEGG" id="tki:TKV_c11670"/>
<evidence type="ECO:0000313" key="2">
    <source>
        <dbReference type="EMBL" id="AIS52338.1"/>
    </source>
</evidence>
<name>A0A097ARA7_THEKI</name>
<protein>
    <recommendedName>
        <fullName evidence="1">UPF0342 protein TKV_c11670</fullName>
    </recommendedName>
</protein>
<dbReference type="InterPro" id="IPR010368">
    <property type="entry name" value="Com_YlbF"/>
</dbReference>
<sequence length="109" mass="12987">MNVYDKAYELANAIKQLPEYKAFKEAYKKINENEQNKKMLEDFRKKQLEIQAKELTGEKVDPKEKEVLQKLWDILNLNPEISSYLSLEYNIAKIMDDIVKIIMEPMEMK</sequence>
<proteinExistence type="inferred from homology"/>
<keyword evidence="3" id="KW-1185">Reference proteome</keyword>
<dbReference type="Gene3D" id="1.20.1500.10">
    <property type="entry name" value="YheA/YmcA-like"/>
    <property type="match status" value="1"/>
</dbReference>
<comment type="similarity">
    <text evidence="1">Belongs to the UPF0342 family.</text>
</comment>
<dbReference type="HAMAP" id="MF_01526">
    <property type="entry name" value="UPF0342"/>
    <property type="match status" value="1"/>
</dbReference>
<dbReference type="eggNOG" id="COG3679">
    <property type="taxonomic scope" value="Bacteria"/>
</dbReference>
<dbReference type="Proteomes" id="UP000029669">
    <property type="component" value="Chromosome"/>
</dbReference>
<dbReference type="EMBL" id="CP009170">
    <property type="protein sequence ID" value="AIS52338.1"/>
    <property type="molecule type" value="Genomic_DNA"/>
</dbReference>
<reference evidence="3" key="1">
    <citation type="journal article" date="2015" name="Genome Announc.">
        <title>Whole-Genome Sequences of 80 Environmental and Clinical Isolates of Burkholderia pseudomallei.</title>
        <authorList>
            <person name="Johnson S.L."/>
            <person name="Baker A.L."/>
            <person name="Chain P.S."/>
            <person name="Currie B.J."/>
            <person name="Daligault H.E."/>
            <person name="Davenport K.W."/>
            <person name="Davis C.B."/>
            <person name="Inglis T.J."/>
            <person name="Kaestli M."/>
            <person name="Koren S."/>
            <person name="Mayo M."/>
            <person name="Merritt A.J."/>
            <person name="Price E.P."/>
            <person name="Sarovich D.S."/>
            <person name="Warner J."/>
            <person name="Rosovitz M.J."/>
        </authorList>
    </citation>
    <scope>NUCLEOTIDE SEQUENCE [LARGE SCALE GENOMIC DNA]</scope>
    <source>
        <strain evidence="3">DSM 2030</strain>
    </source>
</reference>